<evidence type="ECO:0000313" key="8">
    <source>
        <dbReference type="Proteomes" id="UP001246473"/>
    </source>
</evidence>
<keyword evidence="3" id="KW-0233">DNA recombination</keyword>
<dbReference type="InterPro" id="IPR050090">
    <property type="entry name" value="Tyrosine_recombinase_XerCD"/>
</dbReference>
<dbReference type="GO" id="GO:0006310">
    <property type="term" value="P:DNA recombination"/>
    <property type="evidence" value="ECO:0007669"/>
    <property type="project" value="UniProtKB-KW"/>
</dbReference>
<dbReference type="PANTHER" id="PTHR30349:SF90">
    <property type="entry name" value="TYROSINE RECOMBINASE XERD"/>
    <property type="match status" value="1"/>
</dbReference>
<dbReference type="Gene3D" id="1.10.443.10">
    <property type="entry name" value="Intergrase catalytic core"/>
    <property type="match status" value="1"/>
</dbReference>
<dbReference type="PROSITE" id="PS51898">
    <property type="entry name" value="TYR_RECOMBINASE"/>
    <property type="match status" value="1"/>
</dbReference>
<proteinExistence type="predicted"/>
<dbReference type="SUPFAM" id="SSF56349">
    <property type="entry name" value="DNA breaking-rejoining enzymes"/>
    <property type="match status" value="1"/>
</dbReference>
<keyword evidence="2 4" id="KW-0238">DNA-binding</keyword>
<feature type="domain" description="Core-binding (CB)" evidence="6">
    <location>
        <begin position="118"/>
        <end position="196"/>
    </location>
</feature>
<sequence>MVSNYVFDIRSRERLSRSGAGTYLDGFTDWLASRSYGTQTIRSYIFAAARFMSWAQVNGHASIATLDESSLTAYRAHLANGRSGKRAHERSNAYCGARRFMLYLRQSWFVPEVMEVLPPLETRFRMWMRQHRGVCESTLDTYGLVVRRLLDALGTEPRSYTAAQLRTFVLAQSRGFSRSKAGNVVSAVRAFVRFLVAHQECPDGLRHAIPRVARWRQSGLPRYLEPVDIERILDACDPSLPLGARDRAVLLLLARLGLRAGDVAGLRLGDLDWTHGRLRVTGKSRRATWLPMPQDVGDALLHYLGTARPAVAGDGVFLIVRAPYTPVVARQVSSTAQRAIQRSGVRAPSLGAHLFRHSAATGWLRQGLTLQAIGALLRHRDVDTTAVYAKVDTDLLRQIVVPWPEEVSSC</sequence>
<dbReference type="AlphaFoldDB" id="A0AAP5QK22"/>
<comment type="caution">
    <text evidence="7">The sequence shown here is derived from an EMBL/GenBank/DDBJ whole genome shotgun (WGS) entry which is preliminary data.</text>
</comment>
<protein>
    <submittedName>
        <fullName evidence="7">Site-specific integrase</fullName>
    </submittedName>
</protein>
<dbReference type="RefSeq" id="WP_315697651.1">
    <property type="nucleotide sequence ID" value="NZ_JANSLM010000027.1"/>
</dbReference>
<gene>
    <name evidence="7" type="ORF">ParKJ_40240</name>
</gene>
<dbReference type="InterPro" id="IPR013762">
    <property type="entry name" value="Integrase-like_cat_sf"/>
</dbReference>
<evidence type="ECO:0000259" key="5">
    <source>
        <dbReference type="PROSITE" id="PS51898"/>
    </source>
</evidence>
<evidence type="ECO:0000256" key="3">
    <source>
        <dbReference type="ARBA" id="ARBA00023172"/>
    </source>
</evidence>
<evidence type="ECO:0000256" key="4">
    <source>
        <dbReference type="PROSITE-ProRule" id="PRU01248"/>
    </source>
</evidence>
<dbReference type="InterPro" id="IPR044068">
    <property type="entry name" value="CB"/>
</dbReference>
<keyword evidence="1" id="KW-0229">DNA integration</keyword>
<dbReference type="InterPro" id="IPR002104">
    <property type="entry name" value="Integrase_catalytic"/>
</dbReference>
<dbReference type="Pfam" id="PF00589">
    <property type="entry name" value="Phage_integrase"/>
    <property type="match status" value="1"/>
</dbReference>
<name>A0AAP5QK22_9BURK</name>
<dbReference type="PANTHER" id="PTHR30349">
    <property type="entry name" value="PHAGE INTEGRASE-RELATED"/>
    <property type="match status" value="1"/>
</dbReference>
<evidence type="ECO:0000313" key="7">
    <source>
        <dbReference type="EMBL" id="MDT8843637.1"/>
    </source>
</evidence>
<dbReference type="GO" id="GO:0015074">
    <property type="term" value="P:DNA integration"/>
    <property type="evidence" value="ECO:0007669"/>
    <property type="project" value="UniProtKB-KW"/>
</dbReference>
<dbReference type="PROSITE" id="PS51900">
    <property type="entry name" value="CB"/>
    <property type="match status" value="1"/>
</dbReference>
<dbReference type="Gene3D" id="1.10.150.130">
    <property type="match status" value="2"/>
</dbReference>
<accession>A0AAP5QK22</accession>
<dbReference type="Proteomes" id="UP001246473">
    <property type="component" value="Unassembled WGS sequence"/>
</dbReference>
<organism evidence="7 8">
    <name type="scientific">Paraburkholderia fungorum</name>
    <dbReference type="NCBI Taxonomy" id="134537"/>
    <lineage>
        <taxon>Bacteria</taxon>
        <taxon>Pseudomonadati</taxon>
        <taxon>Pseudomonadota</taxon>
        <taxon>Betaproteobacteria</taxon>
        <taxon>Burkholderiales</taxon>
        <taxon>Burkholderiaceae</taxon>
        <taxon>Paraburkholderia</taxon>
    </lineage>
</organism>
<evidence type="ECO:0000256" key="1">
    <source>
        <dbReference type="ARBA" id="ARBA00022908"/>
    </source>
</evidence>
<dbReference type="GO" id="GO:0003677">
    <property type="term" value="F:DNA binding"/>
    <property type="evidence" value="ECO:0007669"/>
    <property type="project" value="UniProtKB-UniRule"/>
</dbReference>
<evidence type="ECO:0000256" key="2">
    <source>
        <dbReference type="ARBA" id="ARBA00023125"/>
    </source>
</evidence>
<dbReference type="InterPro" id="IPR010998">
    <property type="entry name" value="Integrase_recombinase_N"/>
</dbReference>
<dbReference type="EMBL" id="JANSLM010000027">
    <property type="protein sequence ID" value="MDT8843637.1"/>
    <property type="molecule type" value="Genomic_DNA"/>
</dbReference>
<evidence type="ECO:0000259" key="6">
    <source>
        <dbReference type="PROSITE" id="PS51900"/>
    </source>
</evidence>
<reference evidence="7" key="1">
    <citation type="submission" date="2022-08" db="EMBL/GenBank/DDBJ databases">
        <authorList>
            <person name="Kim S.-J."/>
        </authorList>
    </citation>
    <scope>NUCLEOTIDE SEQUENCE</scope>
    <source>
        <strain evidence="7">KJ</strain>
    </source>
</reference>
<dbReference type="InterPro" id="IPR011010">
    <property type="entry name" value="DNA_brk_join_enz"/>
</dbReference>
<feature type="domain" description="Tyr recombinase" evidence="5">
    <location>
        <begin position="219"/>
        <end position="401"/>
    </location>
</feature>